<dbReference type="FunFam" id="3.40.50.150:FF:000009">
    <property type="entry name" value="23S rRNA (Uracil(1939)-C(5))-methyltransferase RlmD"/>
    <property type="match status" value="1"/>
</dbReference>
<dbReference type="PANTHER" id="PTHR11061">
    <property type="entry name" value="RNA M5U METHYLTRANSFERASE"/>
    <property type="match status" value="1"/>
</dbReference>
<feature type="binding site" evidence="4">
    <location>
        <position position="381"/>
    </location>
    <ligand>
        <name>S-adenosyl-L-methionine</name>
        <dbReference type="ChEBI" id="CHEBI:59789"/>
    </ligand>
</feature>
<dbReference type="PROSITE" id="PS01231">
    <property type="entry name" value="TRMA_2"/>
    <property type="match status" value="1"/>
</dbReference>
<dbReference type="Gene3D" id="2.40.50.1070">
    <property type="match status" value="1"/>
</dbReference>
<dbReference type="CDD" id="cd02440">
    <property type="entry name" value="AdoMet_MTases"/>
    <property type="match status" value="1"/>
</dbReference>
<dbReference type="PROSITE" id="PS01230">
    <property type="entry name" value="TRMA_1"/>
    <property type="match status" value="1"/>
</dbReference>
<reference evidence="6 7" key="1">
    <citation type="submission" date="2018-06" db="EMBL/GenBank/DDBJ databases">
        <title>Genomic Encyclopedia of Archaeal and Bacterial Type Strains, Phase II (KMG-II): from individual species to whole genera.</title>
        <authorList>
            <person name="Goeker M."/>
        </authorList>
    </citation>
    <scope>NUCLEOTIDE SEQUENCE [LARGE SCALE GENOMIC DNA]</scope>
    <source>
        <strain evidence="6 7">ATCC 51348</strain>
    </source>
</reference>
<evidence type="ECO:0000256" key="4">
    <source>
        <dbReference type="PROSITE-ProRule" id="PRU01024"/>
    </source>
</evidence>
<keyword evidence="7" id="KW-1185">Reference proteome</keyword>
<dbReference type="OrthoDB" id="9804590at2"/>
<evidence type="ECO:0000256" key="5">
    <source>
        <dbReference type="PROSITE-ProRule" id="PRU10015"/>
    </source>
</evidence>
<dbReference type="SUPFAM" id="SSF53335">
    <property type="entry name" value="S-adenosyl-L-methionine-dependent methyltransferases"/>
    <property type="match status" value="1"/>
</dbReference>
<feature type="binding site" evidence="4">
    <location>
        <position position="287"/>
    </location>
    <ligand>
        <name>S-adenosyl-L-methionine</name>
        <dbReference type="ChEBI" id="CHEBI:59789"/>
    </ligand>
</feature>
<sequence>MNKNIQLKKDLILRNITNNQSLFDGLSYEGLCIIRDFEVPIFVYNLLPQEIADIQITYYSKKCCFAKVINFIKTSNARRKLDLDESMLYESGSALLVVLSYENQIEFKQNLIENLFRRNLGINKINSIIKSPNQLSYRNKITLQVDYKTNKISFGFYKRHSHELVEQKDLLLANQTIRDFYKSVLLNPSSKNNKQFKDTILSLKPKKITLRANNYSTNEIEIILYIDRNIEKRLIDNLNEINKLDDAYKISIFNELENKWINLLNHQGIKCKINNNIFEVKNDSFYQINEEVTKEIYQQIYELIPNENLNVVDAFSGVGTIACYIANKTNKVYSIELNKNATDQAKRNIELNNISNIEIINADANEWINQNKEKIDLIIFDPPREGLRKESINAIVESKINKILYLSCDPKTLIRDLNEFVKNDYLIKKVQPFDMFPQTPHIETLVLIEKKYQI</sequence>
<dbReference type="PROSITE" id="PS51687">
    <property type="entry name" value="SAM_MT_RNA_M5U"/>
    <property type="match status" value="1"/>
</dbReference>
<dbReference type="Gene3D" id="3.40.50.150">
    <property type="entry name" value="Vaccinia Virus protein VP39"/>
    <property type="match status" value="1"/>
</dbReference>
<keyword evidence="2 4" id="KW-0808">Transferase</keyword>
<dbReference type="InterPro" id="IPR030390">
    <property type="entry name" value="MeTrfase_TrmA_AS"/>
</dbReference>
<evidence type="ECO:0000256" key="2">
    <source>
        <dbReference type="ARBA" id="ARBA00022679"/>
    </source>
</evidence>
<feature type="active site" evidence="5">
    <location>
        <position position="408"/>
    </location>
</feature>
<dbReference type="EMBL" id="QKUB01000003">
    <property type="protein sequence ID" value="PZW00561.1"/>
    <property type="molecule type" value="Genomic_DNA"/>
</dbReference>
<feature type="binding site" evidence="4">
    <location>
        <position position="315"/>
    </location>
    <ligand>
        <name>S-adenosyl-L-methionine</name>
        <dbReference type="ChEBI" id="CHEBI:59789"/>
    </ligand>
</feature>
<gene>
    <name evidence="6" type="ORF">BCF89_10320</name>
</gene>
<evidence type="ECO:0000256" key="1">
    <source>
        <dbReference type="ARBA" id="ARBA00022603"/>
    </source>
</evidence>
<comment type="caution">
    <text evidence="6">The sequence shown here is derived from an EMBL/GenBank/DDBJ whole genome shotgun (WGS) entry which is preliminary data.</text>
</comment>
<dbReference type="InterPro" id="IPR012340">
    <property type="entry name" value="NA-bd_OB-fold"/>
</dbReference>
<evidence type="ECO:0000313" key="6">
    <source>
        <dbReference type="EMBL" id="PZW00561.1"/>
    </source>
</evidence>
<evidence type="ECO:0000313" key="7">
    <source>
        <dbReference type="Proteomes" id="UP000249646"/>
    </source>
</evidence>
<dbReference type="NCBIfam" id="TIGR00479">
    <property type="entry name" value="rumA"/>
    <property type="match status" value="1"/>
</dbReference>
<name>A0A2W7G623_9BACT</name>
<protein>
    <submittedName>
        <fullName evidence="6">23S rRNA (Uracil1939-C5)-methyltransferase</fullName>
    </submittedName>
</protein>
<dbReference type="InterPro" id="IPR010280">
    <property type="entry name" value="U5_MeTrfase_fam"/>
</dbReference>
<comment type="similarity">
    <text evidence="4">Belongs to the class I-like SAM-binding methyltransferase superfamily. RNA M5U methyltransferase family.</text>
</comment>
<dbReference type="AlphaFoldDB" id="A0A2W7G623"/>
<feature type="active site" description="Nucleophile" evidence="4">
    <location>
        <position position="408"/>
    </location>
</feature>
<accession>A0A2W7G623</accession>
<evidence type="ECO:0000256" key="3">
    <source>
        <dbReference type="ARBA" id="ARBA00022691"/>
    </source>
</evidence>
<dbReference type="RefSeq" id="WP_111518359.1">
    <property type="nucleotide sequence ID" value="NZ_QKUB01000003.1"/>
</dbReference>
<dbReference type="InterPro" id="IPR029063">
    <property type="entry name" value="SAM-dependent_MTases_sf"/>
</dbReference>
<feature type="binding site" evidence="4">
    <location>
        <position position="336"/>
    </location>
    <ligand>
        <name>S-adenosyl-L-methionine</name>
        <dbReference type="ChEBI" id="CHEBI:59789"/>
    </ligand>
</feature>
<keyword evidence="3 4" id="KW-0949">S-adenosyl-L-methionine</keyword>
<dbReference type="Gene3D" id="2.40.50.140">
    <property type="entry name" value="Nucleic acid-binding proteins"/>
    <property type="match status" value="1"/>
</dbReference>
<dbReference type="GO" id="GO:0070475">
    <property type="term" value="P:rRNA base methylation"/>
    <property type="evidence" value="ECO:0007669"/>
    <property type="project" value="TreeGrafter"/>
</dbReference>
<keyword evidence="1 4" id="KW-0489">Methyltransferase</keyword>
<dbReference type="PANTHER" id="PTHR11061:SF30">
    <property type="entry name" value="TRNA (URACIL(54)-C(5))-METHYLTRANSFERASE"/>
    <property type="match status" value="1"/>
</dbReference>
<organism evidence="6 7">
    <name type="scientific">Metamycoplasma auris</name>
    <dbReference type="NCBI Taxonomy" id="51363"/>
    <lineage>
        <taxon>Bacteria</taxon>
        <taxon>Bacillati</taxon>
        <taxon>Mycoplasmatota</taxon>
        <taxon>Mycoplasmoidales</taxon>
        <taxon>Metamycoplasmataceae</taxon>
        <taxon>Metamycoplasma</taxon>
    </lineage>
</organism>
<dbReference type="GO" id="GO:0070041">
    <property type="term" value="F:rRNA (uridine-C5-)-methyltransferase activity"/>
    <property type="evidence" value="ECO:0007669"/>
    <property type="project" value="TreeGrafter"/>
</dbReference>
<proteinExistence type="inferred from homology"/>
<dbReference type="Pfam" id="PF05958">
    <property type="entry name" value="tRNA_U5-meth_tr"/>
    <property type="match status" value="1"/>
</dbReference>
<dbReference type="Proteomes" id="UP000249646">
    <property type="component" value="Unassembled WGS sequence"/>
</dbReference>
<dbReference type="InterPro" id="IPR030391">
    <property type="entry name" value="MeTrfase_TrmA_CS"/>
</dbReference>